<organism evidence="1 2">
    <name type="scientific">Amycolatopsis samaneae</name>
    <dbReference type="NCBI Taxonomy" id="664691"/>
    <lineage>
        <taxon>Bacteria</taxon>
        <taxon>Bacillati</taxon>
        <taxon>Actinomycetota</taxon>
        <taxon>Actinomycetes</taxon>
        <taxon>Pseudonocardiales</taxon>
        <taxon>Pseudonocardiaceae</taxon>
        <taxon>Amycolatopsis</taxon>
    </lineage>
</organism>
<proteinExistence type="predicted"/>
<reference evidence="2" key="1">
    <citation type="journal article" date="2019" name="Int. J. Syst. Evol. Microbiol.">
        <title>The Global Catalogue of Microorganisms (GCM) 10K type strain sequencing project: providing services to taxonomists for standard genome sequencing and annotation.</title>
        <authorList>
            <consortium name="The Broad Institute Genomics Platform"/>
            <consortium name="The Broad Institute Genome Sequencing Center for Infectious Disease"/>
            <person name="Wu L."/>
            <person name="Ma J."/>
        </authorList>
    </citation>
    <scope>NUCLEOTIDE SEQUENCE [LARGE SCALE GENOMIC DNA]</scope>
    <source>
        <strain evidence="2">CGMCC 4.7643</strain>
    </source>
</reference>
<accession>A0ABW5GP73</accession>
<name>A0ABW5GP73_9PSEU</name>
<sequence>MSEVVSLEAVLEILRAMHRITAEDPIWLRRGRRITILYEFEVDGELRSFRSTAEGSDWSFTEGTLSDDECNIVLRTDPAALYEVLHGVTGGREAMLSGRLSMRKDPEFPDLLLMRAMFNRYTKAKERGVLNDLGVGDVPESLVLPKKVGAGSADGDAGNA</sequence>
<evidence type="ECO:0008006" key="3">
    <source>
        <dbReference type="Google" id="ProtNLM"/>
    </source>
</evidence>
<keyword evidence="2" id="KW-1185">Reference proteome</keyword>
<comment type="caution">
    <text evidence="1">The sequence shown here is derived from an EMBL/GenBank/DDBJ whole genome shotgun (WGS) entry which is preliminary data.</text>
</comment>
<evidence type="ECO:0000313" key="1">
    <source>
        <dbReference type="EMBL" id="MFD2462676.1"/>
    </source>
</evidence>
<protein>
    <recommendedName>
        <fullName evidence="3">SCP2 domain-containing protein</fullName>
    </recommendedName>
</protein>
<dbReference type="EMBL" id="JBHUKU010000017">
    <property type="protein sequence ID" value="MFD2462676.1"/>
    <property type="molecule type" value="Genomic_DNA"/>
</dbReference>
<gene>
    <name evidence="1" type="ORF">ACFSYJ_28985</name>
</gene>
<dbReference type="RefSeq" id="WP_345403911.1">
    <property type="nucleotide sequence ID" value="NZ_BAABHG010000015.1"/>
</dbReference>
<dbReference type="Proteomes" id="UP001597419">
    <property type="component" value="Unassembled WGS sequence"/>
</dbReference>
<evidence type="ECO:0000313" key="2">
    <source>
        <dbReference type="Proteomes" id="UP001597419"/>
    </source>
</evidence>